<protein>
    <submittedName>
        <fullName evidence="2">Rev2 protein</fullName>
    </submittedName>
</protein>
<feature type="region of interest" description="Disordered" evidence="1">
    <location>
        <begin position="1"/>
        <end position="27"/>
    </location>
</feature>
<evidence type="ECO:0000313" key="3">
    <source>
        <dbReference type="Proteomes" id="UP000257744"/>
    </source>
</evidence>
<proteinExistence type="predicted"/>
<dbReference type="Gene3D" id="6.10.140.630">
    <property type="match status" value="1"/>
</dbReference>
<dbReference type="EMBL" id="AM937062">
    <property type="protein sequence ID" value="CAP72510.1"/>
    <property type="molecule type" value="Genomic_DNA"/>
</dbReference>
<organism evidence="2 3">
    <name type="scientific">SIV-wrc Pbt-05GM-X02</name>
    <dbReference type="NCBI Taxonomy" id="498715"/>
    <lineage>
        <taxon>Viruses</taxon>
        <taxon>Riboviria</taxon>
        <taxon>Pararnavirae</taxon>
        <taxon>Artverviricota</taxon>
        <taxon>Revtraviricetes</taxon>
        <taxon>Ortervirales</taxon>
        <taxon>Retroviridae</taxon>
        <taxon>Orthoretrovirinae</taxon>
        <taxon>Lentivirus</taxon>
        <taxon>Lentivirus simimdef</taxon>
        <taxon>Simian immunodeficiency virus</taxon>
    </lineage>
</organism>
<dbReference type="Proteomes" id="UP000257744">
    <property type="component" value="Segment"/>
</dbReference>
<feature type="compositionally biased region" description="Basic residues" evidence="1">
    <location>
        <begin position="16"/>
        <end position="27"/>
    </location>
</feature>
<evidence type="ECO:0000256" key="1">
    <source>
        <dbReference type="SAM" id="MobiDB-lite"/>
    </source>
</evidence>
<feature type="compositionally biased region" description="Polar residues" evidence="1">
    <location>
        <begin position="124"/>
        <end position="133"/>
    </location>
</feature>
<reference evidence="2 3" key="1">
    <citation type="journal article" date="2008" name="Virology">
        <title>Full molecular characterization of a simian immunodeficiency virus, SIVwrcpbt from Temminck's red colobus (Piliocolobus badius temminckii) from Abuko Nature Reserve, The Gambia.</title>
        <authorList>
            <person name="Locatelli S."/>
            <person name="Lafay B."/>
            <person name="Liegeois F."/>
            <person name="Ting N."/>
            <person name="Delaporte E."/>
            <person name="Peeters M."/>
        </authorList>
    </citation>
    <scope>NUCLEOTIDE SEQUENCE [LARGE SCALE GENOMIC DNA]</scope>
    <source>
        <strain evidence="3">wrcPbt-05GM-X02</strain>
    </source>
</reference>
<feature type="region of interest" description="Disordered" evidence="1">
    <location>
        <begin position="108"/>
        <end position="133"/>
    </location>
</feature>
<accession>B3CKG5</accession>
<sequence length="133" mass="15213">ACVSAESYPEPGRGTARQRRNRRRRFHSHRRIRLAVQERIADTLLEQLGNLTLQHLPEPPAAKLQPSELSVDRNTEWVESSQKTLWSSVCCATGEDCCASAEKKGEGDIHAWQQRDKQKQQHQGNYCQTLHKP</sequence>
<name>B3CKG5_SIV</name>
<gene>
    <name evidence="2" type="primary">rev2</name>
</gene>
<feature type="compositionally biased region" description="Basic and acidic residues" evidence="1">
    <location>
        <begin position="108"/>
        <end position="119"/>
    </location>
</feature>
<evidence type="ECO:0000313" key="2">
    <source>
        <dbReference type="EMBL" id="CAP72510.1"/>
    </source>
</evidence>
<feature type="non-terminal residue" evidence="2">
    <location>
        <position position="1"/>
    </location>
</feature>